<dbReference type="InterPro" id="IPR016071">
    <property type="entry name" value="Staphylococal_nuclease_OB-fold"/>
</dbReference>
<name>A0A1V0GSC0_9RHOB</name>
<evidence type="ECO:0000259" key="1">
    <source>
        <dbReference type="PROSITE" id="PS50830"/>
    </source>
</evidence>
<accession>A0A1V0GSC0</accession>
<dbReference type="PANTHER" id="PTHR12302:SF26">
    <property type="entry name" value="BLR1266 PROTEIN"/>
    <property type="match status" value="1"/>
</dbReference>
<protein>
    <submittedName>
        <fullName evidence="2">Nuclease</fullName>
    </submittedName>
</protein>
<dbReference type="AlphaFoldDB" id="A0A1V0GSC0"/>
<dbReference type="Pfam" id="PF05901">
    <property type="entry name" value="Excalibur"/>
    <property type="match status" value="1"/>
</dbReference>
<dbReference type="KEGG" id="pye:A6J80_10560"/>
<dbReference type="Proteomes" id="UP000191257">
    <property type="component" value="Chromosome"/>
</dbReference>
<dbReference type="PROSITE" id="PS50830">
    <property type="entry name" value="TNASE_3"/>
    <property type="match status" value="1"/>
</dbReference>
<keyword evidence="3" id="KW-1185">Reference proteome</keyword>
<dbReference type="Pfam" id="PF00565">
    <property type="entry name" value="SNase"/>
    <property type="match status" value="1"/>
</dbReference>
<feature type="domain" description="TNase-like" evidence="1">
    <location>
        <begin position="1"/>
        <end position="159"/>
    </location>
</feature>
<gene>
    <name evidence="2" type="ORF">A6J80_10560</name>
</gene>
<dbReference type="PANTHER" id="PTHR12302">
    <property type="entry name" value="EBNA2 BINDING PROTEIN P100"/>
    <property type="match status" value="1"/>
</dbReference>
<evidence type="ECO:0000313" key="3">
    <source>
        <dbReference type="Proteomes" id="UP000191257"/>
    </source>
</evidence>
<dbReference type="SMART" id="SM00318">
    <property type="entry name" value="SNc"/>
    <property type="match status" value="1"/>
</dbReference>
<dbReference type="InterPro" id="IPR008613">
    <property type="entry name" value="Excalibur_Ca-bd_domain"/>
</dbReference>
<reference evidence="2" key="1">
    <citation type="submission" date="2017-12" db="EMBL/GenBank/DDBJ databases">
        <title>FDA dAtabase for Regulatory Grade micrObial Sequences (FDA-ARGOS): Supporting development and validation of Infectious Disease Dx tests.</title>
        <authorList>
            <person name="Campos J."/>
            <person name="Goldberg B."/>
            <person name="Tallon L."/>
            <person name="Sadzewicz L."/>
            <person name="Sengamalay N."/>
            <person name="Ott S."/>
            <person name="Godinez A."/>
            <person name="Nagaraj S."/>
            <person name="Vyas G."/>
            <person name="Aluvathingal J."/>
            <person name="Nadendla S."/>
            <person name="Geyer C."/>
            <person name="Nandy P."/>
            <person name="Hobson J."/>
            <person name="Sichtig H."/>
        </authorList>
    </citation>
    <scope>NUCLEOTIDE SEQUENCE</scope>
    <source>
        <strain evidence="2">FDAARGOS_252</strain>
    </source>
</reference>
<dbReference type="SUPFAM" id="SSF50199">
    <property type="entry name" value="Staphylococcal nuclease"/>
    <property type="match status" value="1"/>
</dbReference>
<dbReference type="Gene3D" id="2.40.50.90">
    <property type="match status" value="1"/>
</dbReference>
<organism evidence="2 3">
    <name type="scientific">Paracoccus yeei</name>
    <dbReference type="NCBI Taxonomy" id="147645"/>
    <lineage>
        <taxon>Bacteria</taxon>
        <taxon>Pseudomonadati</taxon>
        <taxon>Pseudomonadota</taxon>
        <taxon>Alphaproteobacteria</taxon>
        <taxon>Rhodobacterales</taxon>
        <taxon>Paracoccaceae</taxon>
        <taxon>Paracoccus</taxon>
    </lineage>
</organism>
<dbReference type="InterPro" id="IPR035437">
    <property type="entry name" value="SNase_OB-fold_sf"/>
</dbReference>
<dbReference type="SMART" id="SM00894">
    <property type="entry name" value="Excalibur"/>
    <property type="match status" value="1"/>
</dbReference>
<sequence length="234" mass="25321">MGAVGRGLTVRLGPAGTPTGAHAFSILTTCRAVALAELEFCPVTSLSSVTIWGTKGIRLNGIDAPESAQPCRDARGKTWRCGQQAALALSDRIARRSVSCRPTGTDRYGRVVAYCFAAGEALNRWMVGQGWAVAYRTYSTAYVDAEDSARSAGRGIWQGRFEMPWDWRAGRRGAPIPAPLPRLLELAGRDWSCSPRKTCSAIGSCEEANWYLQNCAWGGKLDRDNDGIPCESLC</sequence>
<proteinExistence type="predicted"/>
<evidence type="ECO:0000313" key="2">
    <source>
        <dbReference type="EMBL" id="ARC36765.1"/>
    </source>
</evidence>
<dbReference type="STRING" id="147645.A6J80_10560"/>
<dbReference type="EMBL" id="CP020442">
    <property type="protein sequence ID" value="ARC36765.1"/>
    <property type="molecule type" value="Genomic_DNA"/>
</dbReference>